<protein>
    <submittedName>
        <fullName evidence="2">Uncharacterized protein</fullName>
    </submittedName>
</protein>
<comment type="caution">
    <text evidence="2">The sequence shown here is derived from an EMBL/GenBank/DDBJ whole genome shotgun (WGS) entry which is preliminary data.</text>
</comment>
<evidence type="ECO:0000313" key="3">
    <source>
        <dbReference type="Proteomes" id="UP001465976"/>
    </source>
</evidence>
<dbReference type="EMBL" id="JBAHYK010001815">
    <property type="protein sequence ID" value="KAL0566680.1"/>
    <property type="molecule type" value="Genomic_DNA"/>
</dbReference>
<keyword evidence="3" id="KW-1185">Reference proteome</keyword>
<dbReference type="Proteomes" id="UP001465976">
    <property type="component" value="Unassembled WGS sequence"/>
</dbReference>
<organism evidence="2 3">
    <name type="scientific">Marasmius crinis-equi</name>
    <dbReference type="NCBI Taxonomy" id="585013"/>
    <lineage>
        <taxon>Eukaryota</taxon>
        <taxon>Fungi</taxon>
        <taxon>Dikarya</taxon>
        <taxon>Basidiomycota</taxon>
        <taxon>Agaricomycotina</taxon>
        <taxon>Agaricomycetes</taxon>
        <taxon>Agaricomycetidae</taxon>
        <taxon>Agaricales</taxon>
        <taxon>Marasmiineae</taxon>
        <taxon>Marasmiaceae</taxon>
        <taxon>Marasmius</taxon>
    </lineage>
</organism>
<gene>
    <name evidence="2" type="ORF">V5O48_015324</name>
</gene>
<name>A0ABR3EV46_9AGAR</name>
<reference evidence="2 3" key="1">
    <citation type="submission" date="2024-02" db="EMBL/GenBank/DDBJ databases">
        <title>A draft genome for the cacao thread blight pathogen Marasmius crinis-equi.</title>
        <authorList>
            <person name="Cohen S.P."/>
            <person name="Baruah I.K."/>
            <person name="Amoako-Attah I."/>
            <person name="Bukari Y."/>
            <person name="Meinhardt L.W."/>
            <person name="Bailey B.A."/>
        </authorList>
    </citation>
    <scope>NUCLEOTIDE SEQUENCE [LARGE SCALE GENOMIC DNA]</scope>
    <source>
        <strain evidence="2 3">GH-76</strain>
    </source>
</reference>
<evidence type="ECO:0000256" key="1">
    <source>
        <dbReference type="SAM" id="MobiDB-lite"/>
    </source>
</evidence>
<proteinExistence type="predicted"/>
<evidence type="ECO:0000313" key="2">
    <source>
        <dbReference type="EMBL" id="KAL0566680.1"/>
    </source>
</evidence>
<sequence>MIAQRAVQDTQVAEDVSCVESETDCSANGSPKRPSLPSNEWIKPRKQLLRAMMRSTRPYKSCLNITHPSVLVASTSGTSQFKVANLGHFGRLLSLFRTKERLNVKRNTSVPPGAAGDDREEVYGTIKG</sequence>
<feature type="region of interest" description="Disordered" evidence="1">
    <location>
        <begin position="107"/>
        <end position="128"/>
    </location>
</feature>
<accession>A0ABR3EV46</accession>